<organism evidence="2 3">
    <name type="scientific">Barnesiella viscericola</name>
    <dbReference type="NCBI Taxonomy" id="397865"/>
    <lineage>
        <taxon>Bacteria</taxon>
        <taxon>Pseudomonadati</taxon>
        <taxon>Bacteroidota</taxon>
        <taxon>Bacteroidia</taxon>
        <taxon>Bacteroidales</taxon>
        <taxon>Barnesiellaceae</taxon>
        <taxon>Barnesiella</taxon>
    </lineage>
</organism>
<evidence type="ECO:0000313" key="3">
    <source>
        <dbReference type="Proteomes" id="UP000757103"/>
    </source>
</evidence>
<evidence type="ECO:0000256" key="1">
    <source>
        <dbReference type="ARBA" id="ARBA00044755"/>
    </source>
</evidence>
<sequence>MAKENTFSGMAHNALTAETTIVGKIVSQKDIRIDGTLEGRLECQGKVVIGETGQVIGDIVAVNAEVVGRITGNVMVAEMLVLKATSSLEGDIQARRLAIEPGAVLNGKCTMQPSLDESSEA</sequence>
<dbReference type="AlphaFoldDB" id="A0A921MQ36"/>
<accession>A0A921MQ36</accession>
<evidence type="ECO:0000313" key="2">
    <source>
        <dbReference type="EMBL" id="HJG88021.1"/>
    </source>
</evidence>
<gene>
    <name evidence="2" type="ORF">K8U91_00900</name>
</gene>
<dbReference type="InterPro" id="IPR007607">
    <property type="entry name" value="BacA/B"/>
</dbReference>
<dbReference type="EMBL" id="DYUD01000006">
    <property type="protein sequence ID" value="HJG88021.1"/>
    <property type="molecule type" value="Genomic_DNA"/>
</dbReference>
<dbReference type="PANTHER" id="PTHR35024">
    <property type="entry name" value="HYPOTHETICAL CYTOSOLIC PROTEIN"/>
    <property type="match status" value="1"/>
</dbReference>
<proteinExistence type="inferred from homology"/>
<dbReference type="Pfam" id="PF04519">
    <property type="entry name" value="Bactofilin"/>
    <property type="match status" value="1"/>
</dbReference>
<dbReference type="Proteomes" id="UP000757103">
    <property type="component" value="Unassembled WGS sequence"/>
</dbReference>
<comment type="caution">
    <text evidence="2">The sequence shown here is derived from an EMBL/GenBank/DDBJ whole genome shotgun (WGS) entry which is preliminary data.</text>
</comment>
<comment type="similarity">
    <text evidence="1">Belongs to the bactofilin family.</text>
</comment>
<reference evidence="2" key="1">
    <citation type="journal article" date="2021" name="PeerJ">
        <title>Extensive microbial diversity within the chicken gut microbiome revealed by metagenomics and culture.</title>
        <authorList>
            <person name="Gilroy R."/>
            <person name="Ravi A."/>
            <person name="Getino M."/>
            <person name="Pursley I."/>
            <person name="Horton D.L."/>
            <person name="Alikhan N.F."/>
            <person name="Baker D."/>
            <person name="Gharbi K."/>
            <person name="Hall N."/>
            <person name="Watson M."/>
            <person name="Adriaenssens E.M."/>
            <person name="Foster-Nyarko E."/>
            <person name="Jarju S."/>
            <person name="Secka A."/>
            <person name="Antonio M."/>
            <person name="Oren A."/>
            <person name="Chaudhuri R.R."/>
            <person name="La Ragione R."/>
            <person name="Hildebrand F."/>
            <person name="Pallen M.J."/>
        </authorList>
    </citation>
    <scope>NUCLEOTIDE SEQUENCE</scope>
    <source>
        <strain evidence="2">CHK121-7720</strain>
    </source>
</reference>
<name>A0A921MQ36_9BACT</name>
<protein>
    <submittedName>
        <fullName evidence="2">Polymer-forming cytoskeletal protein</fullName>
    </submittedName>
</protein>
<dbReference type="PANTHER" id="PTHR35024:SF4">
    <property type="entry name" value="POLYMER-FORMING CYTOSKELETAL PROTEIN"/>
    <property type="match status" value="1"/>
</dbReference>
<reference evidence="2" key="2">
    <citation type="submission" date="2021-09" db="EMBL/GenBank/DDBJ databases">
        <authorList>
            <person name="Gilroy R."/>
        </authorList>
    </citation>
    <scope>NUCLEOTIDE SEQUENCE</scope>
    <source>
        <strain evidence="2">CHK121-7720</strain>
    </source>
</reference>
<dbReference type="RefSeq" id="WP_272961172.1">
    <property type="nucleotide sequence ID" value="NZ_CAKMIC010000006.1"/>
</dbReference>